<feature type="binding site" evidence="10">
    <location>
        <position position="103"/>
    </location>
    <ligand>
        <name>ATP</name>
        <dbReference type="ChEBI" id="CHEBI:30616"/>
    </ligand>
</feature>
<dbReference type="PANTHER" id="PTHR11096:SF0">
    <property type="entry name" value="RNA 3'-TERMINAL PHOSPHATE CYCLASE"/>
    <property type="match status" value="1"/>
</dbReference>
<feature type="domain" description="RNA 3'-terminal phosphate cyclase insert" evidence="12">
    <location>
        <begin position="183"/>
        <end position="283"/>
    </location>
</feature>
<dbReference type="InterPro" id="IPR013792">
    <property type="entry name" value="RNA3'P_cycl/enolpyr_Trfase_a/b"/>
</dbReference>
<comment type="caution">
    <text evidence="13">The sequence shown here is derived from an EMBL/GenBank/DDBJ whole genome shotgun (WGS) entry which is preliminary data.</text>
</comment>
<dbReference type="PIRSF" id="PIRSF005378">
    <property type="entry name" value="RNA3'_term_phos_cycl_euk"/>
    <property type="match status" value="1"/>
</dbReference>
<protein>
    <recommendedName>
        <fullName evidence="3">RNA 3'-terminal phosphate cyclase</fullName>
        <ecNumber evidence="2">6.5.1.4</ecNumber>
    </recommendedName>
    <alternativeName>
        <fullName evidence="7">RNA terminal phosphate cyclase domain-containing protein 1</fullName>
    </alternativeName>
</protein>
<evidence type="ECO:0000313" key="13">
    <source>
        <dbReference type="EMBL" id="KAK7862792.1"/>
    </source>
</evidence>
<dbReference type="InterPro" id="IPR020719">
    <property type="entry name" value="RNA3'_term_phos_cycl-like_CS"/>
</dbReference>
<feature type="active site" description="Tele-AMP-histidine intermediate" evidence="9">
    <location>
        <position position="319"/>
    </location>
</feature>
<reference evidence="13 14" key="1">
    <citation type="submission" date="2024-03" db="EMBL/GenBank/DDBJ databases">
        <title>The genome assembly and annotation of the cricket Gryllus longicercus Weissman &amp; Gray.</title>
        <authorList>
            <person name="Szrajer S."/>
            <person name="Gray D."/>
            <person name="Ylla G."/>
        </authorList>
    </citation>
    <scope>NUCLEOTIDE SEQUENCE [LARGE SCALE GENOMIC DNA]</scope>
    <source>
        <strain evidence="13">DAG 2021-001</strain>
        <tissue evidence="13">Whole body minus gut</tissue>
    </source>
</reference>
<evidence type="ECO:0000256" key="1">
    <source>
        <dbReference type="ARBA" id="ARBA00009206"/>
    </source>
</evidence>
<dbReference type="Pfam" id="PF01137">
    <property type="entry name" value="RTC"/>
    <property type="match status" value="1"/>
</dbReference>
<dbReference type="InterPro" id="IPR017770">
    <property type="entry name" value="RNA3'_term_phos_cyc_type_1"/>
</dbReference>
<dbReference type="SUPFAM" id="SSF55205">
    <property type="entry name" value="EPT/RTPC-like"/>
    <property type="match status" value="1"/>
</dbReference>
<gene>
    <name evidence="13" type="ORF">R5R35_003545</name>
</gene>
<dbReference type="Pfam" id="PF05189">
    <property type="entry name" value="RTC_insert"/>
    <property type="match status" value="1"/>
</dbReference>
<organism evidence="13 14">
    <name type="scientific">Gryllus longicercus</name>
    <dbReference type="NCBI Taxonomy" id="2509291"/>
    <lineage>
        <taxon>Eukaryota</taxon>
        <taxon>Metazoa</taxon>
        <taxon>Ecdysozoa</taxon>
        <taxon>Arthropoda</taxon>
        <taxon>Hexapoda</taxon>
        <taxon>Insecta</taxon>
        <taxon>Pterygota</taxon>
        <taxon>Neoptera</taxon>
        <taxon>Polyneoptera</taxon>
        <taxon>Orthoptera</taxon>
        <taxon>Ensifera</taxon>
        <taxon>Gryllidea</taxon>
        <taxon>Grylloidea</taxon>
        <taxon>Gryllidae</taxon>
        <taxon>Gryllinae</taxon>
        <taxon>Gryllus</taxon>
    </lineage>
</organism>
<dbReference type="InterPro" id="IPR013791">
    <property type="entry name" value="RNA3'-term_phos_cycl_insert"/>
</dbReference>
<comment type="catalytic activity">
    <reaction evidence="6">
        <text>a 3'-end 3'-phospho-ribonucleotide-RNA + ATP = a 3'-end 2',3'-cyclophospho-ribonucleotide-RNA + AMP + diphosphate</text>
        <dbReference type="Rhea" id="RHEA:23976"/>
        <dbReference type="Rhea" id="RHEA-COMP:10463"/>
        <dbReference type="Rhea" id="RHEA-COMP:10464"/>
        <dbReference type="ChEBI" id="CHEBI:30616"/>
        <dbReference type="ChEBI" id="CHEBI:33019"/>
        <dbReference type="ChEBI" id="CHEBI:83062"/>
        <dbReference type="ChEBI" id="CHEBI:83064"/>
        <dbReference type="ChEBI" id="CHEBI:456215"/>
        <dbReference type="EC" id="6.5.1.4"/>
    </reaction>
</comment>
<dbReference type="SUPFAM" id="SSF52913">
    <property type="entry name" value="RNA 3'-terminal phosphate cyclase, RPTC, insert domain"/>
    <property type="match status" value="1"/>
</dbReference>
<keyword evidence="14" id="KW-1185">Reference proteome</keyword>
<accession>A0AAN9VHQ1</accession>
<evidence type="ECO:0000256" key="2">
    <source>
        <dbReference type="ARBA" id="ARBA00012725"/>
    </source>
</evidence>
<evidence type="ECO:0000256" key="10">
    <source>
        <dbReference type="PIRSR" id="PIRSR005378-2"/>
    </source>
</evidence>
<dbReference type="InterPro" id="IPR000228">
    <property type="entry name" value="RNA3'_term_phos_cyc"/>
</dbReference>
<dbReference type="InterPro" id="IPR037136">
    <property type="entry name" value="RNA3'_phos_cyclase_dom_sf"/>
</dbReference>
<evidence type="ECO:0000256" key="3">
    <source>
        <dbReference type="ARBA" id="ARBA00021428"/>
    </source>
</evidence>
<dbReference type="GO" id="GO:0003963">
    <property type="term" value="F:RNA-3'-phosphate cyclase activity"/>
    <property type="evidence" value="ECO:0007669"/>
    <property type="project" value="UniProtKB-EC"/>
</dbReference>
<dbReference type="GO" id="GO:0005524">
    <property type="term" value="F:ATP binding"/>
    <property type="evidence" value="ECO:0007669"/>
    <property type="project" value="UniProtKB-KW"/>
</dbReference>
<evidence type="ECO:0000256" key="8">
    <source>
        <dbReference type="ARBA" id="ARBA00045867"/>
    </source>
</evidence>
<evidence type="ECO:0000259" key="12">
    <source>
        <dbReference type="Pfam" id="PF05189"/>
    </source>
</evidence>
<dbReference type="PROSITE" id="PS01287">
    <property type="entry name" value="RTC"/>
    <property type="match status" value="1"/>
</dbReference>
<evidence type="ECO:0000313" key="14">
    <source>
        <dbReference type="Proteomes" id="UP001378592"/>
    </source>
</evidence>
<proteinExistence type="inferred from homology"/>
<evidence type="ECO:0000259" key="11">
    <source>
        <dbReference type="Pfam" id="PF01137"/>
    </source>
</evidence>
<dbReference type="Gene3D" id="3.30.360.20">
    <property type="entry name" value="RNA 3'-terminal phosphate cyclase, insert domain"/>
    <property type="match status" value="1"/>
</dbReference>
<evidence type="ECO:0000256" key="4">
    <source>
        <dbReference type="ARBA" id="ARBA00022598"/>
    </source>
</evidence>
<feature type="domain" description="RNA 3'-terminal phosphate cyclase" evidence="11">
    <location>
        <begin position="12"/>
        <end position="337"/>
    </location>
</feature>
<dbReference type="GO" id="GO:0006396">
    <property type="term" value="P:RNA processing"/>
    <property type="evidence" value="ECO:0007669"/>
    <property type="project" value="InterPro"/>
</dbReference>
<evidence type="ECO:0000256" key="9">
    <source>
        <dbReference type="PIRSR" id="PIRSR005378-1"/>
    </source>
</evidence>
<comment type="function">
    <text evidence="8">Catalyzes the conversion of 3'-phosphate to a 2',3'-cyclic phosphodiester at the end of RNA. The mechanism of action of the enzyme occurs in 3 steps: (A) adenylation of the enzyme by ATP; (B) transfer of adenylate to an RNA-N3'P to produce RNA-N3'PP5'A; (C) and attack of the adjacent 2'-hydroxyl on the 3'-phosphorus in the diester linkage to produce the cyclic end product. Likely functions in some aspects of cellular RNA processing. Function plays an important role in regulating axon regeneration by inhibiting central nervous system (CNS) axon regeneration following optic nerve injury.</text>
</comment>
<dbReference type="HAMAP" id="MF_00200">
    <property type="entry name" value="RTC"/>
    <property type="match status" value="1"/>
</dbReference>
<dbReference type="NCBIfam" id="TIGR03399">
    <property type="entry name" value="RNA_3prim_cycl"/>
    <property type="match status" value="1"/>
</dbReference>
<name>A0AAN9VHQ1_9ORTH</name>
<dbReference type="PANTHER" id="PTHR11096">
    <property type="entry name" value="RNA 3' TERMINAL PHOSPHATE CYCLASE"/>
    <property type="match status" value="1"/>
</dbReference>
<keyword evidence="10" id="KW-0067">ATP-binding</keyword>
<dbReference type="Proteomes" id="UP001378592">
    <property type="component" value="Unassembled WGS sequence"/>
</dbReference>
<dbReference type="FunFam" id="3.30.360.20:FF:000002">
    <property type="entry name" value="RNA terminal phosphate cyclase-like 1"/>
    <property type="match status" value="1"/>
</dbReference>
<dbReference type="EMBL" id="JAZDUA010000258">
    <property type="protein sequence ID" value="KAK7862792.1"/>
    <property type="molecule type" value="Genomic_DNA"/>
</dbReference>
<keyword evidence="5 10" id="KW-0547">Nucleotide-binding</keyword>
<sequence length="360" mass="38556">MASLVEIDGSVLEGGGQILRVSAALSVLMKTPIRITKIRAGRPKPGLRPQHLKGLEVVQTLCNGQLKGGVPDSTEVTFLPGVPRGGNYEADTQTAGSITLLIQVSLPCALFANTTTIMKFRGGTNTDMAPQLDYMTEVFRPTLERFGASFDYKLLKRGYYPRGGGVVHIRVQPVHRLEPVTLLERGTIQRVWGWAFVAGNIPIKVANTMADAATRELQSAFGIIEVNIEAYKENPENAVGTCSGINIVAQTSTGILLGASALGKRELQPAQTGLQVANQLIETANSGACVDDHCQDQIILFMALAKGISEVKVGRITEHTQSAIHVCETLTEAKFSIVNAGPNSNIIHCVGIGLQNHNIP</sequence>
<evidence type="ECO:0000256" key="7">
    <source>
        <dbReference type="ARBA" id="ARBA00032543"/>
    </source>
</evidence>
<keyword evidence="4" id="KW-0436">Ligase</keyword>
<evidence type="ECO:0000256" key="5">
    <source>
        <dbReference type="ARBA" id="ARBA00022741"/>
    </source>
</evidence>
<dbReference type="EC" id="6.5.1.4" evidence="2"/>
<evidence type="ECO:0000256" key="6">
    <source>
        <dbReference type="ARBA" id="ARBA00024481"/>
    </source>
</evidence>
<dbReference type="InterPro" id="IPR023797">
    <property type="entry name" value="RNA3'_phos_cyclase_dom"/>
</dbReference>
<dbReference type="Gene3D" id="3.65.10.20">
    <property type="entry name" value="RNA 3'-terminal phosphate cyclase domain"/>
    <property type="match status" value="1"/>
</dbReference>
<dbReference type="AlphaFoldDB" id="A0AAN9VHQ1"/>
<dbReference type="GO" id="GO:0005634">
    <property type="term" value="C:nucleus"/>
    <property type="evidence" value="ECO:0007669"/>
    <property type="project" value="TreeGrafter"/>
</dbReference>
<comment type="similarity">
    <text evidence="1">Belongs to the RNA 3'-terminal cyclase family. Type 1 subfamily.</text>
</comment>
<dbReference type="InterPro" id="IPR036553">
    <property type="entry name" value="RPTC_insert"/>
</dbReference>
<feature type="binding site" evidence="10">
    <location>
        <begin position="293"/>
        <end position="297"/>
    </location>
    <ligand>
        <name>ATP</name>
        <dbReference type="ChEBI" id="CHEBI:30616"/>
    </ligand>
</feature>